<dbReference type="GO" id="GO:0008270">
    <property type="term" value="F:zinc ion binding"/>
    <property type="evidence" value="ECO:0007669"/>
    <property type="project" value="UniProtKB-KW"/>
</dbReference>
<evidence type="ECO:0000259" key="3">
    <source>
        <dbReference type="PROSITE" id="PS50966"/>
    </source>
</evidence>
<name>A0A4R7I252_9ACTN</name>
<evidence type="ECO:0000256" key="1">
    <source>
        <dbReference type="PROSITE-ProRule" id="PRU00325"/>
    </source>
</evidence>
<dbReference type="RefSeq" id="WP_133869881.1">
    <property type="nucleotide sequence ID" value="NZ_SOAU01000001.1"/>
</dbReference>
<keyword evidence="5" id="KW-1185">Reference proteome</keyword>
<evidence type="ECO:0000313" key="5">
    <source>
        <dbReference type="Proteomes" id="UP000294558"/>
    </source>
</evidence>
<dbReference type="InterPro" id="IPR007527">
    <property type="entry name" value="Znf_SWIM"/>
</dbReference>
<sequence length="468" mass="50065">MAEAWTVEQVAAVAPSPRAVAAAEPLAVTARWSALGVDDRALWGRCRGSGAEPYDTMVDHVEAAWRCTCPSRKLPCKHAVALLLLWLRGGVPDGAAPAAVASWVEQRDRRSKPAPGAGGGAGDDAGATSDPASDGRDEAADADEPAPPDRDELDRSRDERIARMLEGLTELDRWLDDRMRTGLADPALARYDTWDALAARLVDARAGALANRVRRLAGLVGSSPDWHSDVLVELGMLHLLARAGRHLPELPGPLADAVAVSSGWQVKRADVLGGVPDTDEWFVAGRSDVREDRIEVRRLWLYGTTTKRWAMLLSFAAYQQVLDDSFTVGTVVHADLHRYPGGALRALAGERYADPLPFVEPVASSLGEACDQIGVAVAAEPWLERFPATVRATPTVLDGRWVLVDDTGTLPLIGPKRSLATLLAASAGSAATVTVEWTPWGLQPLTVHLDDRAIDIGPRADPSFVGAT</sequence>
<keyword evidence="1" id="KW-0863">Zinc-finger</keyword>
<feature type="domain" description="SWIM-type" evidence="3">
    <location>
        <begin position="54"/>
        <end position="87"/>
    </location>
</feature>
<keyword evidence="1" id="KW-0479">Metal-binding</keyword>
<keyword evidence="1" id="KW-0862">Zinc</keyword>
<accession>A0A4R7I252</accession>
<feature type="region of interest" description="Disordered" evidence="2">
    <location>
        <begin position="102"/>
        <end position="157"/>
    </location>
</feature>
<proteinExistence type="predicted"/>
<feature type="compositionally biased region" description="Basic and acidic residues" evidence="2">
    <location>
        <begin position="147"/>
        <end position="157"/>
    </location>
</feature>
<comment type="caution">
    <text evidence="4">The sequence shown here is derived from an EMBL/GenBank/DDBJ whole genome shotgun (WGS) entry which is preliminary data.</text>
</comment>
<dbReference type="EMBL" id="SOAU01000001">
    <property type="protein sequence ID" value="TDT17601.1"/>
    <property type="molecule type" value="Genomic_DNA"/>
</dbReference>
<protein>
    <submittedName>
        <fullName evidence="4">SWIM zinc finger protein</fullName>
    </submittedName>
</protein>
<dbReference type="AlphaFoldDB" id="A0A4R7I252"/>
<dbReference type="PROSITE" id="PS50966">
    <property type="entry name" value="ZF_SWIM"/>
    <property type="match status" value="1"/>
</dbReference>
<gene>
    <name evidence="4" type="ORF">BDK89_3212</name>
</gene>
<reference evidence="4 5" key="1">
    <citation type="submission" date="2019-03" db="EMBL/GenBank/DDBJ databases">
        <title>Sequencing the genomes of 1000 actinobacteria strains.</title>
        <authorList>
            <person name="Klenk H.-P."/>
        </authorList>
    </citation>
    <scope>NUCLEOTIDE SEQUENCE [LARGE SCALE GENOMIC DNA]</scope>
    <source>
        <strain evidence="4 5">DSM 18936</strain>
    </source>
</reference>
<organism evidence="4 5">
    <name type="scientific">Ilumatobacter fluminis</name>
    <dbReference type="NCBI Taxonomy" id="467091"/>
    <lineage>
        <taxon>Bacteria</taxon>
        <taxon>Bacillati</taxon>
        <taxon>Actinomycetota</taxon>
        <taxon>Acidimicrobiia</taxon>
        <taxon>Acidimicrobiales</taxon>
        <taxon>Ilumatobacteraceae</taxon>
        <taxon>Ilumatobacter</taxon>
    </lineage>
</organism>
<dbReference type="Proteomes" id="UP000294558">
    <property type="component" value="Unassembled WGS sequence"/>
</dbReference>
<evidence type="ECO:0000313" key="4">
    <source>
        <dbReference type="EMBL" id="TDT17601.1"/>
    </source>
</evidence>
<dbReference type="Pfam" id="PF04434">
    <property type="entry name" value="SWIM"/>
    <property type="match status" value="1"/>
</dbReference>
<evidence type="ECO:0000256" key="2">
    <source>
        <dbReference type="SAM" id="MobiDB-lite"/>
    </source>
</evidence>
<dbReference type="OrthoDB" id="9816340at2"/>